<dbReference type="InterPro" id="IPR012754">
    <property type="entry name" value="DNA-dir_RpoC_beta_prime_bact"/>
</dbReference>
<gene>
    <name evidence="7" type="primary">rpoC</name>
    <name evidence="10" type="ORF">UU65_C0004G0038</name>
</gene>
<keyword evidence="2 7" id="KW-0808">Transferase</keyword>
<keyword evidence="3 7" id="KW-0548">Nucleotidyltransferase</keyword>
<evidence type="ECO:0000256" key="4">
    <source>
        <dbReference type="ARBA" id="ARBA00022723"/>
    </source>
</evidence>
<evidence type="ECO:0000256" key="8">
    <source>
        <dbReference type="RuleBase" id="RU004279"/>
    </source>
</evidence>
<dbReference type="Pfam" id="PF04997">
    <property type="entry name" value="RNA_pol_Rpb1_1"/>
    <property type="match status" value="1"/>
</dbReference>
<dbReference type="Gene3D" id="1.10.150.390">
    <property type="match status" value="1"/>
</dbReference>
<feature type="binding site" evidence="7">
    <location>
        <position position="62"/>
    </location>
    <ligand>
        <name>Zn(2+)</name>
        <dbReference type="ChEBI" id="CHEBI:29105"/>
        <label>1</label>
    </ligand>
</feature>
<evidence type="ECO:0000256" key="7">
    <source>
        <dbReference type="HAMAP-Rule" id="MF_01322"/>
    </source>
</evidence>
<dbReference type="InterPro" id="IPR038120">
    <property type="entry name" value="Rpb1_funnel_sf"/>
</dbReference>
<dbReference type="EC" id="2.7.7.6" evidence="7"/>
<protein>
    <recommendedName>
        <fullName evidence="7">DNA-directed RNA polymerase subunit beta'</fullName>
        <shortName evidence="7">RNAP subunit beta'</shortName>
        <ecNumber evidence="7">2.7.7.6</ecNumber>
    </recommendedName>
    <alternativeName>
        <fullName evidence="7">RNA polymerase subunit beta'</fullName>
    </alternativeName>
    <alternativeName>
        <fullName evidence="7">Transcriptase subunit beta'</fullName>
    </alternativeName>
</protein>
<dbReference type="PANTHER" id="PTHR19376:SF54">
    <property type="entry name" value="DNA-DIRECTED RNA POLYMERASE SUBUNIT BETA"/>
    <property type="match status" value="1"/>
</dbReference>
<dbReference type="Gene3D" id="2.40.50.100">
    <property type="match status" value="2"/>
</dbReference>
<comment type="similarity">
    <text evidence="7 8">Belongs to the RNA polymerase beta' chain family.</text>
</comment>
<dbReference type="PATRIC" id="fig|1618344.3.peg.964"/>
<keyword evidence="7" id="KW-0862">Zinc</keyword>
<dbReference type="Gene3D" id="1.10.274.100">
    <property type="entry name" value="RNA polymerase Rpb1, domain 3"/>
    <property type="match status" value="2"/>
</dbReference>
<keyword evidence="5 7" id="KW-0804">Transcription</keyword>
<dbReference type="InterPro" id="IPR007081">
    <property type="entry name" value="RNA_pol_Rpb1_5"/>
</dbReference>
<name>A0A0G0W9U8_UNCC2</name>
<evidence type="ECO:0000256" key="1">
    <source>
        <dbReference type="ARBA" id="ARBA00022478"/>
    </source>
</evidence>
<comment type="cofactor">
    <cofactor evidence="7">
        <name>Mg(2+)</name>
        <dbReference type="ChEBI" id="CHEBI:18420"/>
    </cofactor>
    <text evidence="7">Binds 1 Mg(2+) ion per subunit.</text>
</comment>
<dbReference type="Proteomes" id="UP000033869">
    <property type="component" value="Unassembled WGS sequence"/>
</dbReference>
<comment type="cofactor">
    <cofactor evidence="7">
        <name>Zn(2+)</name>
        <dbReference type="ChEBI" id="CHEBI:29105"/>
    </cofactor>
    <text evidence="7">Binds 2 Zn(2+) ions per subunit.</text>
</comment>
<dbReference type="Pfam" id="PF00623">
    <property type="entry name" value="RNA_pol_Rpb1_2"/>
    <property type="match status" value="1"/>
</dbReference>
<feature type="binding site" evidence="7">
    <location>
        <position position="60"/>
    </location>
    <ligand>
        <name>Zn(2+)</name>
        <dbReference type="ChEBI" id="CHEBI:29105"/>
        <label>1</label>
    </ligand>
</feature>
<dbReference type="Gene3D" id="4.10.860.120">
    <property type="entry name" value="RNA polymerase II, clamp domain"/>
    <property type="match status" value="1"/>
</dbReference>
<dbReference type="CDD" id="cd01609">
    <property type="entry name" value="RNAP_beta'_N"/>
    <property type="match status" value="1"/>
</dbReference>
<feature type="domain" description="RNA polymerase N-terminal" evidence="9">
    <location>
        <begin position="275"/>
        <end position="556"/>
    </location>
</feature>
<dbReference type="InterPro" id="IPR007066">
    <property type="entry name" value="RNA_pol_Rpb1_3"/>
</dbReference>
<organism evidence="10 11">
    <name type="scientific">candidate division CPR2 bacterium GW2011_GWC1_41_48</name>
    <dbReference type="NCBI Taxonomy" id="1618344"/>
    <lineage>
        <taxon>Bacteria</taxon>
        <taxon>Bacteria division CPR2</taxon>
    </lineage>
</organism>
<keyword evidence="1 7" id="KW-0240">DNA-directed RNA polymerase</keyword>
<evidence type="ECO:0000256" key="5">
    <source>
        <dbReference type="ARBA" id="ARBA00023163"/>
    </source>
</evidence>
<dbReference type="InterPro" id="IPR000722">
    <property type="entry name" value="RNA_pol_asu"/>
</dbReference>
<dbReference type="Pfam" id="PF05000">
    <property type="entry name" value="RNA_pol_Rpb1_4"/>
    <property type="match status" value="1"/>
</dbReference>
<keyword evidence="4 7" id="KW-0479">Metal-binding</keyword>
<dbReference type="InterPro" id="IPR006592">
    <property type="entry name" value="RNA_pol_N"/>
</dbReference>
<feature type="binding site" evidence="7">
    <location>
        <position position="906"/>
    </location>
    <ligand>
        <name>Zn(2+)</name>
        <dbReference type="ChEBI" id="CHEBI:29105"/>
        <label>2</label>
    </ligand>
</feature>
<evidence type="ECO:0000259" key="9">
    <source>
        <dbReference type="SMART" id="SM00663"/>
    </source>
</evidence>
<dbReference type="GO" id="GO:0008270">
    <property type="term" value="F:zinc ion binding"/>
    <property type="evidence" value="ECO:0007669"/>
    <property type="project" value="UniProtKB-UniRule"/>
</dbReference>
<feature type="binding site" evidence="7">
    <location>
        <position position="504"/>
    </location>
    <ligand>
        <name>Mg(2+)</name>
        <dbReference type="ChEBI" id="CHEBI:18420"/>
    </ligand>
</feature>
<feature type="binding site" evidence="7">
    <location>
        <position position="909"/>
    </location>
    <ligand>
        <name>Zn(2+)</name>
        <dbReference type="ChEBI" id="CHEBI:29105"/>
        <label>2</label>
    </ligand>
</feature>
<feature type="binding site" evidence="7">
    <location>
        <position position="75"/>
    </location>
    <ligand>
        <name>Zn(2+)</name>
        <dbReference type="ChEBI" id="CHEBI:29105"/>
        <label>1</label>
    </ligand>
</feature>
<evidence type="ECO:0000313" key="11">
    <source>
        <dbReference type="Proteomes" id="UP000033869"/>
    </source>
</evidence>
<reference evidence="10 11" key="1">
    <citation type="journal article" date="2015" name="Nature">
        <title>rRNA introns, odd ribosomes, and small enigmatic genomes across a large radiation of phyla.</title>
        <authorList>
            <person name="Brown C.T."/>
            <person name="Hug L.A."/>
            <person name="Thomas B.C."/>
            <person name="Sharon I."/>
            <person name="Castelle C.J."/>
            <person name="Singh A."/>
            <person name="Wilkins M.J."/>
            <person name="Williams K.H."/>
            <person name="Banfield J.F."/>
        </authorList>
    </citation>
    <scope>NUCLEOTIDE SEQUENCE [LARGE SCALE GENOMIC DNA]</scope>
</reference>
<feature type="binding site" evidence="7">
    <location>
        <position position="826"/>
    </location>
    <ligand>
        <name>Zn(2+)</name>
        <dbReference type="ChEBI" id="CHEBI:29105"/>
        <label>2</label>
    </ligand>
</feature>
<comment type="function">
    <text evidence="7 8">DNA-dependent RNA polymerase catalyzes the transcription of DNA into RNA using the four ribonucleoside triphosphates as substrates.</text>
</comment>
<dbReference type="NCBIfam" id="TIGR02386">
    <property type="entry name" value="rpoC_TIGR"/>
    <property type="match status" value="1"/>
</dbReference>
<sequence length="1245" mass="139051">MTDRTIFDAVRLSIASPENILDWSHGEVTKPETINYRTQKPEKDGLFCERIFGPTKDWECYCGKYKRIRYKGVICDKCGVEVTRSIVRRERMGHIKLAVPVTHIWFLRGVPSSIGTALDMGVKDIEKIVYFASYVVIRVDEEAKHRVLASLEEEFKTKKEEITKNAGEKSEEELGAQATNLESIRDTAKEEIESLEPGQLLNEIKYRELSMKYGEVFRAGMGAEAILELLKGINFKKIIDELIEEVDATQGQRKKKALRRLKLLEGMVGAEIKPEWMVLSVLPVIPPDLRPMVQLDGGRYATSDLNDLYRRVINRNNRLRKLIDIDAPEIICRNEKRMLQEAVDALIDNSARREKAVASTGARRKLRSLADMLKGKQGRFRQNLLGKRVDYSGRSVIVVGPDLRLHQCGLPKMMALELFKPFVISRLIAEGYAHNVKSASRMIEKKRNEVWDALEEVIKEKYVLLNRAPTLHRLGIQAFQPVLIEGKAIRIHPLVTTAFNADFDGDQMAVHVPLSRAAQEEARNIMLSANNLLKPAAGEPVVKPTQDMVMGCYYLTMDRESGKGDGKVFMDADEVMMAYQLSVVDLNAKIKVRNDGKLIDTTVGRVIFNQIVPKELGYINDVLDSKTLGKLVAKSYKEIGKEVTAKFVDKIKDLGFEYSMASGLSMAVSDVVTPPAKKKIIDEAELKVTEIQKQFQRGLITEQERYEKTVELWEKVKNEVQGAMRDNLDPYTSIAIMVNSGARGKVDQLTQMAGMKGAVVSPTGEIIELPVRSNYKEGLTVLEYFISTHGARKGLSDVALRTSDSGYLTRRLVDVSQDVIITELDCKDKDGITIYKKSAKAIGESFADRVRGRVILKKVIDPETGEVIAKEGEVVSEEKAAEIEASNVQSVGIRAVLTCRTRWGICQQCYGTNLATGEPVKLGEAVGIMAAQSIGEPGTQLTMRTFHTGGVAGLDITQGLPRVEELFEARNPKGEAVLSEIEGKVQIKDTEHKRTIRIISDITEEDEYEIKGLDVEIKNGEQVQAGQVLITKGGKKPVKAKNAGKAKVIQEKIIVEREPEAKEYEIPLQTGMRVEDGEKVEKGQQLTEGSWNLQNALKLLGERAVEEYIIAEVKQIYASQGQSINDRHIEIIVRQMFSRYQIEDAGDTDFTSGQIVSKFAFEKENAGATQKKGNKPATAEKLLLSITKVSLSTDSFLSAASFQETSRVLIEAATRGKIDELRGLKENVIIGKLIPVGTGFRHRKY</sequence>
<dbReference type="GO" id="GO:0003899">
    <property type="term" value="F:DNA-directed RNA polymerase activity"/>
    <property type="evidence" value="ECO:0007669"/>
    <property type="project" value="UniProtKB-UniRule"/>
</dbReference>
<dbReference type="InterPro" id="IPR042102">
    <property type="entry name" value="RNA_pol_Rpb1_3_sf"/>
</dbReference>
<dbReference type="GO" id="GO:0000428">
    <property type="term" value="C:DNA-directed RNA polymerase complex"/>
    <property type="evidence" value="ECO:0007669"/>
    <property type="project" value="UniProtKB-KW"/>
</dbReference>
<dbReference type="SUPFAM" id="SSF64484">
    <property type="entry name" value="beta and beta-prime subunits of DNA dependent RNA-polymerase"/>
    <property type="match status" value="1"/>
</dbReference>
<dbReference type="Pfam" id="PF04983">
    <property type="entry name" value="RNA_pol_Rpb1_3"/>
    <property type="match status" value="1"/>
</dbReference>
<comment type="catalytic activity">
    <reaction evidence="6 7 8">
        <text>RNA(n) + a ribonucleoside 5'-triphosphate = RNA(n+1) + diphosphate</text>
        <dbReference type="Rhea" id="RHEA:21248"/>
        <dbReference type="Rhea" id="RHEA-COMP:14527"/>
        <dbReference type="Rhea" id="RHEA-COMP:17342"/>
        <dbReference type="ChEBI" id="CHEBI:33019"/>
        <dbReference type="ChEBI" id="CHEBI:61557"/>
        <dbReference type="ChEBI" id="CHEBI:140395"/>
        <dbReference type="EC" id="2.7.7.6"/>
    </reaction>
</comment>
<dbReference type="Pfam" id="PF04998">
    <property type="entry name" value="RNA_pol_Rpb1_5"/>
    <property type="match status" value="1"/>
</dbReference>
<dbReference type="Gene3D" id="1.10.132.30">
    <property type="match status" value="1"/>
</dbReference>
<dbReference type="InterPro" id="IPR007080">
    <property type="entry name" value="RNA_pol_Rpb1_1"/>
</dbReference>
<evidence type="ECO:0000256" key="3">
    <source>
        <dbReference type="ARBA" id="ARBA00022695"/>
    </source>
</evidence>
<comment type="subunit">
    <text evidence="7">The RNAP catalytic core consists of 2 alpha, 1 beta, 1 beta' and 1 omega subunit. When a sigma factor is associated with the core the holoenzyme is formed, which can initiate transcription.</text>
</comment>
<proteinExistence type="inferred from homology"/>
<dbReference type="GO" id="GO:0006351">
    <property type="term" value="P:DNA-templated transcription"/>
    <property type="evidence" value="ECO:0007669"/>
    <property type="project" value="UniProtKB-UniRule"/>
</dbReference>
<accession>A0A0G0W9U8</accession>
<dbReference type="Gene3D" id="1.10.40.90">
    <property type="match status" value="1"/>
</dbReference>
<feature type="binding site" evidence="7">
    <location>
        <position position="502"/>
    </location>
    <ligand>
        <name>Mg(2+)</name>
        <dbReference type="ChEBI" id="CHEBI:18420"/>
    </ligand>
</feature>
<dbReference type="Gene3D" id="1.10.1790.20">
    <property type="match status" value="1"/>
</dbReference>
<dbReference type="GO" id="GO:0003677">
    <property type="term" value="F:DNA binding"/>
    <property type="evidence" value="ECO:0007669"/>
    <property type="project" value="UniProtKB-UniRule"/>
</dbReference>
<dbReference type="GO" id="GO:0000287">
    <property type="term" value="F:magnesium ion binding"/>
    <property type="evidence" value="ECO:0007669"/>
    <property type="project" value="UniProtKB-UniRule"/>
</dbReference>
<feature type="binding site" evidence="7">
    <location>
        <position position="78"/>
    </location>
    <ligand>
        <name>Zn(2+)</name>
        <dbReference type="ChEBI" id="CHEBI:29105"/>
        <label>1</label>
    </ligand>
</feature>
<dbReference type="PANTHER" id="PTHR19376">
    <property type="entry name" value="DNA-DIRECTED RNA POLYMERASE"/>
    <property type="match status" value="1"/>
</dbReference>
<dbReference type="HAMAP" id="MF_01322">
    <property type="entry name" value="RNApol_bact_RpoC"/>
    <property type="match status" value="1"/>
</dbReference>
<dbReference type="InterPro" id="IPR007083">
    <property type="entry name" value="RNA_pol_Rpb1_4"/>
</dbReference>
<evidence type="ECO:0000313" key="10">
    <source>
        <dbReference type="EMBL" id="KKS08827.1"/>
    </source>
</evidence>
<evidence type="ECO:0000256" key="6">
    <source>
        <dbReference type="ARBA" id="ARBA00048552"/>
    </source>
</evidence>
<dbReference type="EMBL" id="LCBL01000004">
    <property type="protein sequence ID" value="KKS08827.1"/>
    <property type="molecule type" value="Genomic_DNA"/>
</dbReference>
<keyword evidence="7" id="KW-0460">Magnesium</keyword>
<dbReference type="CDD" id="cd02655">
    <property type="entry name" value="RNAP_beta'_C"/>
    <property type="match status" value="1"/>
</dbReference>
<dbReference type="AlphaFoldDB" id="A0A0G0W9U8"/>
<feature type="binding site" evidence="7">
    <location>
        <position position="899"/>
    </location>
    <ligand>
        <name>Zn(2+)</name>
        <dbReference type="ChEBI" id="CHEBI:29105"/>
        <label>2</label>
    </ligand>
</feature>
<dbReference type="InterPro" id="IPR045867">
    <property type="entry name" value="DNA-dir_RpoC_beta_prime"/>
</dbReference>
<evidence type="ECO:0000256" key="2">
    <source>
        <dbReference type="ARBA" id="ARBA00022679"/>
    </source>
</evidence>
<dbReference type="InterPro" id="IPR044893">
    <property type="entry name" value="RNA_pol_Rpb1_clamp_domain"/>
</dbReference>
<dbReference type="SMART" id="SM00663">
    <property type="entry name" value="RPOLA_N"/>
    <property type="match status" value="1"/>
</dbReference>
<comment type="caution">
    <text evidence="10">The sequence shown here is derived from an EMBL/GenBank/DDBJ whole genome shotgun (WGS) entry which is preliminary data.</text>
</comment>
<feature type="binding site" evidence="7">
    <location>
        <position position="506"/>
    </location>
    <ligand>
        <name>Mg(2+)</name>
        <dbReference type="ChEBI" id="CHEBI:18420"/>
    </ligand>
</feature>
<dbReference type="Gene3D" id="2.40.40.20">
    <property type="match status" value="1"/>
</dbReference>